<keyword evidence="8" id="KW-1185">Reference proteome</keyword>
<proteinExistence type="inferred from homology"/>
<comment type="similarity">
    <text evidence="5">Belongs to the TRAFAC class myosin-kinesin ATPase superfamily. Kinesin family.</text>
</comment>
<dbReference type="InterPro" id="IPR027640">
    <property type="entry name" value="Kinesin-like_fam"/>
</dbReference>
<dbReference type="PRINTS" id="PR00380">
    <property type="entry name" value="KINESINHEAVY"/>
</dbReference>
<evidence type="ECO:0000256" key="5">
    <source>
        <dbReference type="PROSITE-ProRule" id="PRU00283"/>
    </source>
</evidence>
<accession>D8RIC6</accession>
<dbReference type="GO" id="GO:0003777">
    <property type="term" value="F:microtubule motor activity"/>
    <property type="evidence" value="ECO:0007669"/>
    <property type="project" value="InterPro"/>
</dbReference>
<dbReference type="PROSITE" id="PS00411">
    <property type="entry name" value="KINESIN_MOTOR_1"/>
    <property type="match status" value="1"/>
</dbReference>
<dbReference type="InterPro" id="IPR036961">
    <property type="entry name" value="Kinesin_motor_dom_sf"/>
</dbReference>
<organism evidence="8">
    <name type="scientific">Selaginella moellendorffii</name>
    <name type="common">Spikemoss</name>
    <dbReference type="NCBI Taxonomy" id="88036"/>
    <lineage>
        <taxon>Eukaryota</taxon>
        <taxon>Viridiplantae</taxon>
        <taxon>Streptophyta</taxon>
        <taxon>Embryophyta</taxon>
        <taxon>Tracheophyta</taxon>
        <taxon>Lycopodiopsida</taxon>
        <taxon>Selaginellales</taxon>
        <taxon>Selaginellaceae</taxon>
        <taxon>Selaginella</taxon>
    </lineage>
</organism>
<dbReference type="Gramene" id="EFJ28220">
    <property type="protein sequence ID" value="EFJ28220"/>
    <property type="gene ID" value="SELMODRAFT_411569"/>
</dbReference>
<dbReference type="KEGG" id="smo:SELMODRAFT_411569"/>
<dbReference type="GO" id="GO:0008017">
    <property type="term" value="F:microtubule binding"/>
    <property type="evidence" value="ECO:0007669"/>
    <property type="project" value="InterPro"/>
</dbReference>
<name>D8RIC6_SELML</name>
<dbReference type="Pfam" id="PF00225">
    <property type="entry name" value="Kinesin"/>
    <property type="match status" value="1"/>
</dbReference>
<evidence type="ECO:0000256" key="4">
    <source>
        <dbReference type="ARBA" id="ARBA00023175"/>
    </source>
</evidence>
<dbReference type="HOGENOM" id="CLU_1629870_0_0_1"/>
<dbReference type="STRING" id="88036.D8RIC6"/>
<keyword evidence="3" id="KW-0175">Coiled coil</keyword>
<dbReference type="PANTHER" id="PTHR47968">
    <property type="entry name" value="CENTROMERE PROTEIN E"/>
    <property type="match status" value="1"/>
</dbReference>
<comment type="caution">
    <text evidence="5">Lacks conserved residue(s) required for the propagation of feature annotation.</text>
</comment>
<evidence type="ECO:0000256" key="2">
    <source>
        <dbReference type="ARBA" id="ARBA00022840"/>
    </source>
</evidence>
<evidence type="ECO:0000313" key="8">
    <source>
        <dbReference type="Proteomes" id="UP000001514"/>
    </source>
</evidence>
<sequence>MSERSRALERNPTAFASRTIDPSISRSQADVFDFVALPIVQDAMNAINGTVLAYGQVLSRIIHAMRAIHYGGRVFAFVLMGHFVERTDDPGQEGILLRVARWIFQYIPKYMNANSSRSHCVLLITIQQTNSKDRSVKTGKLFLVDLAGSEKVEKTCAKGKESS</sequence>
<dbReference type="InterPro" id="IPR019821">
    <property type="entry name" value="Kinesin_motor_CS"/>
</dbReference>
<dbReference type="AlphaFoldDB" id="D8RIC6"/>
<keyword evidence="1" id="KW-0547">Nucleotide-binding</keyword>
<dbReference type="SUPFAM" id="SSF52540">
    <property type="entry name" value="P-loop containing nucleoside triphosphate hydrolases"/>
    <property type="match status" value="1"/>
</dbReference>
<dbReference type="GO" id="GO:0005524">
    <property type="term" value="F:ATP binding"/>
    <property type="evidence" value="ECO:0007669"/>
    <property type="project" value="UniProtKB-KW"/>
</dbReference>
<dbReference type="eggNOG" id="KOG0240">
    <property type="taxonomic scope" value="Eukaryota"/>
</dbReference>
<reference evidence="7 8" key="1">
    <citation type="journal article" date="2011" name="Science">
        <title>The Selaginella genome identifies genetic changes associated with the evolution of vascular plants.</title>
        <authorList>
            <person name="Banks J.A."/>
            <person name="Nishiyama T."/>
            <person name="Hasebe M."/>
            <person name="Bowman J.L."/>
            <person name="Gribskov M."/>
            <person name="dePamphilis C."/>
            <person name="Albert V.A."/>
            <person name="Aono N."/>
            <person name="Aoyama T."/>
            <person name="Ambrose B.A."/>
            <person name="Ashton N.W."/>
            <person name="Axtell M.J."/>
            <person name="Barker E."/>
            <person name="Barker M.S."/>
            <person name="Bennetzen J.L."/>
            <person name="Bonawitz N.D."/>
            <person name="Chapple C."/>
            <person name="Cheng C."/>
            <person name="Correa L.G."/>
            <person name="Dacre M."/>
            <person name="DeBarry J."/>
            <person name="Dreyer I."/>
            <person name="Elias M."/>
            <person name="Engstrom E.M."/>
            <person name="Estelle M."/>
            <person name="Feng L."/>
            <person name="Finet C."/>
            <person name="Floyd S.K."/>
            <person name="Frommer W.B."/>
            <person name="Fujita T."/>
            <person name="Gramzow L."/>
            <person name="Gutensohn M."/>
            <person name="Harholt J."/>
            <person name="Hattori M."/>
            <person name="Heyl A."/>
            <person name="Hirai T."/>
            <person name="Hiwatashi Y."/>
            <person name="Ishikawa M."/>
            <person name="Iwata M."/>
            <person name="Karol K.G."/>
            <person name="Koehler B."/>
            <person name="Kolukisaoglu U."/>
            <person name="Kubo M."/>
            <person name="Kurata T."/>
            <person name="Lalonde S."/>
            <person name="Li K."/>
            <person name="Li Y."/>
            <person name="Litt A."/>
            <person name="Lyons E."/>
            <person name="Manning G."/>
            <person name="Maruyama T."/>
            <person name="Michael T.P."/>
            <person name="Mikami K."/>
            <person name="Miyazaki S."/>
            <person name="Morinaga S."/>
            <person name="Murata T."/>
            <person name="Mueller-Roeber B."/>
            <person name="Nelson D.R."/>
            <person name="Obara M."/>
            <person name="Oguri Y."/>
            <person name="Olmstead R.G."/>
            <person name="Onodera N."/>
            <person name="Petersen B.L."/>
            <person name="Pils B."/>
            <person name="Prigge M."/>
            <person name="Rensing S.A."/>
            <person name="Riano-Pachon D.M."/>
            <person name="Roberts A.W."/>
            <person name="Sato Y."/>
            <person name="Scheller H.V."/>
            <person name="Schulz B."/>
            <person name="Schulz C."/>
            <person name="Shakirov E.V."/>
            <person name="Shibagaki N."/>
            <person name="Shinohara N."/>
            <person name="Shippen D.E."/>
            <person name="Soerensen I."/>
            <person name="Sotooka R."/>
            <person name="Sugimoto N."/>
            <person name="Sugita M."/>
            <person name="Sumikawa N."/>
            <person name="Tanurdzic M."/>
            <person name="Theissen G."/>
            <person name="Ulvskov P."/>
            <person name="Wakazuki S."/>
            <person name="Weng J.K."/>
            <person name="Willats W.W."/>
            <person name="Wipf D."/>
            <person name="Wolf P.G."/>
            <person name="Yang L."/>
            <person name="Zimmer A.D."/>
            <person name="Zhu Q."/>
            <person name="Mitros T."/>
            <person name="Hellsten U."/>
            <person name="Loque D."/>
            <person name="Otillar R."/>
            <person name="Salamov A."/>
            <person name="Schmutz J."/>
            <person name="Shapiro H."/>
            <person name="Lindquist E."/>
            <person name="Lucas S."/>
            <person name="Rokhsar D."/>
            <person name="Grigoriev I.V."/>
        </authorList>
    </citation>
    <scope>NUCLEOTIDE SEQUENCE [LARGE SCALE GENOMIC DNA]</scope>
</reference>
<dbReference type="PROSITE" id="PS50067">
    <property type="entry name" value="KINESIN_MOTOR_2"/>
    <property type="match status" value="1"/>
</dbReference>
<dbReference type="EMBL" id="GL377580">
    <property type="protein sequence ID" value="EFJ28220.1"/>
    <property type="molecule type" value="Genomic_DNA"/>
</dbReference>
<evidence type="ECO:0000313" key="7">
    <source>
        <dbReference type="EMBL" id="EFJ28220.1"/>
    </source>
</evidence>
<keyword evidence="4" id="KW-0505">Motor protein</keyword>
<dbReference type="InParanoid" id="D8RIC6"/>
<evidence type="ECO:0000259" key="6">
    <source>
        <dbReference type="PROSITE" id="PS50067"/>
    </source>
</evidence>
<evidence type="ECO:0000256" key="3">
    <source>
        <dbReference type="ARBA" id="ARBA00023054"/>
    </source>
</evidence>
<dbReference type="GO" id="GO:0007018">
    <property type="term" value="P:microtubule-based movement"/>
    <property type="evidence" value="ECO:0007669"/>
    <property type="project" value="InterPro"/>
</dbReference>
<dbReference type="InterPro" id="IPR027417">
    <property type="entry name" value="P-loop_NTPase"/>
</dbReference>
<dbReference type="InterPro" id="IPR001752">
    <property type="entry name" value="Kinesin_motor_dom"/>
</dbReference>
<dbReference type="Gene3D" id="3.40.850.10">
    <property type="entry name" value="Kinesin motor domain"/>
    <property type="match status" value="2"/>
</dbReference>
<gene>
    <name evidence="7" type="ORF">SELMODRAFT_411569</name>
</gene>
<evidence type="ECO:0000256" key="1">
    <source>
        <dbReference type="ARBA" id="ARBA00022741"/>
    </source>
</evidence>
<protein>
    <recommendedName>
        <fullName evidence="6">Kinesin motor domain-containing protein</fullName>
    </recommendedName>
</protein>
<dbReference type="PANTHER" id="PTHR47968:SF75">
    <property type="entry name" value="CENTROMERE-ASSOCIATED PROTEIN E"/>
    <property type="match status" value="1"/>
</dbReference>
<dbReference type="SMART" id="SM00129">
    <property type="entry name" value="KISc"/>
    <property type="match status" value="1"/>
</dbReference>
<feature type="domain" description="Kinesin motor" evidence="6">
    <location>
        <begin position="111"/>
        <end position="163"/>
    </location>
</feature>
<dbReference type="Proteomes" id="UP000001514">
    <property type="component" value="Unassembled WGS sequence"/>
</dbReference>
<keyword evidence="2" id="KW-0067">ATP-binding</keyword>